<comment type="caution">
    <text evidence="2">The sequence shown here is derived from an EMBL/GenBank/DDBJ whole genome shotgun (WGS) entry which is preliminary data.</text>
</comment>
<reference evidence="2 3" key="1">
    <citation type="submission" date="2023-07" db="EMBL/GenBank/DDBJ databases">
        <title>Genomic Encyclopedia of Type Strains, Phase IV (KMG-IV): sequencing the most valuable type-strain genomes for metagenomic binning, comparative biology and taxonomic classification.</title>
        <authorList>
            <person name="Goeker M."/>
        </authorList>
    </citation>
    <scope>NUCLEOTIDE SEQUENCE [LARGE SCALE GENOMIC DNA]</scope>
    <source>
        <strain evidence="2 3">DSM 102814</strain>
    </source>
</reference>
<organism evidence="2 3">
    <name type="scientific">Mesonia maritima</name>
    <dbReference type="NCBI Taxonomy" id="1793873"/>
    <lineage>
        <taxon>Bacteria</taxon>
        <taxon>Pseudomonadati</taxon>
        <taxon>Bacteroidota</taxon>
        <taxon>Flavobacteriia</taxon>
        <taxon>Flavobacteriales</taxon>
        <taxon>Flavobacteriaceae</taxon>
        <taxon>Mesonia</taxon>
    </lineage>
</organism>
<gene>
    <name evidence="2" type="ORF">GGR31_002447</name>
</gene>
<dbReference type="EMBL" id="JAVDQA010000008">
    <property type="protein sequence ID" value="MDR6301775.1"/>
    <property type="molecule type" value="Genomic_DNA"/>
</dbReference>
<feature type="transmembrane region" description="Helical" evidence="1">
    <location>
        <begin position="82"/>
        <end position="103"/>
    </location>
</feature>
<feature type="transmembrane region" description="Helical" evidence="1">
    <location>
        <begin position="54"/>
        <end position="75"/>
    </location>
</feature>
<keyword evidence="1" id="KW-0472">Membrane</keyword>
<evidence type="ECO:0000313" key="2">
    <source>
        <dbReference type="EMBL" id="MDR6301775.1"/>
    </source>
</evidence>
<sequence length="142" mass="16402">MMLFFSSITATIVMTFFSYFYSEVKNEKFKEPQLINILINRLPNFSTAIGKHHILGWLLHFLIGFIFTALFFLIWKYISISWLSGIVLGFFAGLLGVLGWRIAFSVHPNPPEIQFSKFYIQLIVAHILFGLSCVAFLKIFQP</sequence>
<evidence type="ECO:0000256" key="1">
    <source>
        <dbReference type="SAM" id="Phobius"/>
    </source>
</evidence>
<evidence type="ECO:0000313" key="3">
    <source>
        <dbReference type="Proteomes" id="UP001257659"/>
    </source>
</evidence>
<proteinExistence type="predicted"/>
<dbReference type="Proteomes" id="UP001257659">
    <property type="component" value="Unassembled WGS sequence"/>
</dbReference>
<feature type="transmembrane region" description="Helical" evidence="1">
    <location>
        <begin position="118"/>
        <end position="140"/>
    </location>
</feature>
<dbReference type="RefSeq" id="WP_309729487.1">
    <property type="nucleotide sequence ID" value="NZ_JAVDQA010000008.1"/>
</dbReference>
<evidence type="ECO:0008006" key="4">
    <source>
        <dbReference type="Google" id="ProtNLM"/>
    </source>
</evidence>
<keyword evidence="1" id="KW-1133">Transmembrane helix</keyword>
<keyword evidence="1" id="KW-0812">Transmembrane</keyword>
<name>A0ABU1K829_9FLAO</name>
<protein>
    <recommendedName>
        <fullName evidence="4">DUF2938 domain-containing protein</fullName>
    </recommendedName>
</protein>
<accession>A0ABU1K829</accession>
<keyword evidence="3" id="KW-1185">Reference proteome</keyword>